<dbReference type="Proteomes" id="UP000749293">
    <property type="component" value="Unassembled WGS sequence"/>
</dbReference>
<reference evidence="5" key="1">
    <citation type="submission" date="2020-03" db="EMBL/GenBank/DDBJ databases">
        <title>Site-based positive gene gene selection in Geosmithia morbida across the United States reveals a broad range of putative effectors and factors for local host and environmental adapation.</title>
        <authorList>
            <person name="Onufrak A."/>
            <person name="Murdoch R.W."/>
            <person name="Gazis R."/>
            <person name="Huff M."/>
            <person name="Staton M."/>
            <person name="Klingeman W."/>
            <person name="Hadziabdic D."/>
        </authorList>
    </citation>
    <scope>NUCLEOTIDE SEQUENCE</scope>
    <source>
        <strain evidence="5">1262</strain>
    </source>
</reference>
<evidence type="ECO:0000256" key="2">
    <source>
        <dbReference type="ARBA" id="ARBA00022737"/>
    </source>
</evidence>
<dbReference type="InterPro" id="IPR050230">
    <property type="entry name" value="CALM/Myosin/TropC-like"/>
</dbReference>
<feature type="domain" description="EF-hand" evidence="4">
    <location>
        <begin position="122"/>
        <end position="154"/>
    </location>
</feature>
<feature type="domain" description="EF-hand" evidence="4">
    <location>
        <begin position="86"/>
        <end position="121"/>
    </location>
</feature>
<name>A0A9P4YNF9_9HYPO</name>
<sequence>MVPLFPHTTDLQGDALTEQQIAELKEAFALFDKDGDGEITVKELGTVMKSLGLEPSESELQDMLNEVDADGSEFLVMMARKGAGGDPEKELREAFRVFDRDGTGTISRDELRAVMKSLGEDLTEAEIDEMLNLADKDGNGSIDYAEFAEIMAQK</sequence>
<dbReference type="InterPro" id="IPR011992">
    <property type="entry name" value="EF-hand-dom_pair"/>
</dbReference>
<dbReference type="OrthoDB" id="26525at2759"/>
<keyword evidence="2" id="KW-0677">Repeat</keyword>
<dbReference type="GO" id="GO:0016460">
    <property type="term" value="C:myosin II complex"/>
    <property type="evidence" value="ECO:0007669"/>
    <property type="project" value="TreeGrafter"/>
</dbReference>
<dbReference type="PANTHER" id="PTHR23048">
    <property type="entry name" value="MYOSIN LIGHT CHAIN 1, 3"/>
    <property type="match status" value="1"/>
</dbReference>
<dbReference type="PROSITE" id="PS50222">
    <property type="entry name" value="EF_HAND_2"/>
    <property type="match status" value="3"/>
</dbReference>
<dbReference type="SMART" id="SM00054">
    <property type="entry name" value="EFh"/>
    <property type="match status" value="4"/>
</dbReference>
<dbReference type="SUPFAM" id="SSF47473">
    <property type="entry name" value="EF-hand"/>
    <property type="match status" value="1"/>
</dbReference>
<evidence type="ECO:0000259" key="4">
    <source>
        <dbReference type="PROSITE" id="PS50222"/>
    </source>
</evidence>
<dbReference type="Gene3D" id="1.10.238.10">
    <property type="entry name" value="EF-hand"/>
    <property type="match status" value="3"/>
</dbReference>
<feature type="domain" description="EF-hand" evidence="4">
    <location>
        <begin position="19"/>
        <end position="54"/>
    </location>
</feature>
<dbReference type="PROSITE" id="PS00018">
    <property type="entry name" value="EF_HAND_1"/>
    <property type="match status" value="3"/>
</dbReference>
<dbReference type="AlphaFoldDB" id="A0A9P4YNF9"/>
<dbReference type="RefSeq" id="XP_035318823.1">
    <property type="nucleotide sequence ID" value="XM_035465274.1"/>
</dbReference>
<evidence type="ECO:0000313" key="6">
    <source>
        <dbReference type="Proteomes" id="UP000749293"/>
    </source>
</evidence>
<dbReference type="GO" id="GO:0005509">
    <property type="term" value="F:calcium ion binding"/>
    <property type="evidence" value="ECO:0007669"/>
    <property type="project" value="InterPro"/>
</dbReference>
<dbReference type="InterPro" id="IPR018247">
    <property type="entry name" value="EF_Hand_1_Ca_BS"/>
</dbReference>
<evidence type="ECO:0000313" key="5">
    <source>
        <dbReference type="EMBL" id="KAF4120171.1"/>
    </source>
</evidence>
<dbReference type="InterPro" id="IPR002048">
    <property type="entry name" value="EF_hand_dom"/>
</dbReference>
<organism evidence="5 6">
    <name type="scientific">Geosmithia morbida</name>
    <dbReference type="NCBI Taxonomy" id="1094350"/>
    <lineage>
        <taxon>Eukaryota</taxon>
        <taxon>Fungi</taxon>
        <taxon>Dikarya</taxon>
        <taxon>Ascomycota</taxon>
        <taxon>Pezizomycotina</taxon>
        <taxon>Sordariomycetes</taxon>
        <taxon>Hypocreomycetidae</taxon>
        <taxon>Hypocreales</taxon>
        <taxon>Bionectriaceae</taxon>
        <taxon>Geosmithia</taxon>
    </lineage>
</organism>
<protein>
    <recommendedName>
        <fullName evidence="1">Calmodulin</fullName>
    </recommendedName>
</protein>
<proteinExistence type="predicted"/>
<dbReference type="FunFam" id="1.10.238.10:FF:000001">
    <property type="entry name" value="Calmodulin 1"/>
    <property type="match status" value="1"/>
</dbReference>
<accession>A0A9P4YNF9</accession>
<dbReference type="EMBL" id="JAANYQ010000018">
    <property type="protein sequence ID" value="KAF4120171.1"/>
    <property type="molecule type" value="Genomic_DNA"/>
</dbReference>
<gene>
    <name evidence="5" type="ORF">GMORB2_3298</name>
</gene>
<keyword evidence="6" id="KW-1185">Reference proteome</keyword>
<keyword evidence="3" id="KW-0106">Calcium</keyword>
<dbReference type="Pfam" id="PF13499">
    <property type="entry name" value="EF-hand_7"/>
    <property type="match status" value="2"/>
</dbReference>
<dbReference type="GeneID" id="55969526"/>
<evidence type="ECO:0000256" key="3">
    <source>
        <dbReference type="ARBA" id="ARBA00022837"/>
    </source>
</evidence>
<dbReference type="CDD" id="cd00051">
    <property type="entry name" value="EFh"/>
    <property type="match status" value="2"/>
</dbReference>
<comment type="caution">
    <text evidence="5">The sequence shown here is derived from an EMBL/GenBank/DDBJ whole genome shotgun (WGS) entry which is preliminary data.</text>
</comment>
<evidence type="ECO:0000256" key="1">
    <source>
        <dbReference type="ARBA" id="ARBA00020786"/>
    </source>
</evidence>
<dbReference type="PANTHER" id="PTHR23048:SF0">
    <property type="entry name" value="CALMODULIN LIKE 3"/>
    <property type="match status" value="1"/>
</dbReference>